<protein>
    <submittedName>
        <fullName evidence="1">Uncharacterized protein</fullName>
    </submittedName>
</protein>
<organism evidence="1 2">
    <name type="scientific">Acanthoscelides obtectus</name>
    <name type="common">Bean weevil</name>
    <name type="synonym">Bruchus obtectus</name>
    <dbReference type="NCBI Taxonomy" id="200917"/>
    <lineage>
        <taxon>Eukaryota</taxon>
        <taxon>Metazoa</taxon>
        <taxon>Ecdysozoa</taxon>
        <taxon>Arthropoda</taxon>
        <taxon>Hexapoda</taxon>
        <taxon>Insecta</taxon>
        <taxon>Pterygota</taxon>
        <taxon>Neoptera</taxon>
        <taxon>Endopterygota</taxon>
        <taxon>Coleoptera</taxon>
        <taxon>Polyphaga</taxon>
        <taxon>Cucujiformia</taxon>
        <taxon>Chrysomeloidea</taxon>
        <taxon>Chrysomelidae</taxon>
        <taxon>Bruchinae</taxon>
        <taxon>Bruchini</taxon>
        <taxon>Acanthoscelides</taxon>
    </lineage>
</organism>
<dbReference type="AlphaFoldDB" id="A0A9P0KMF0"/>
<evidence type="ECO:0000313" key="1">
    <source>
        <dbReference type="EMBL" id="CAH1976055.1"/>
    </source>
</evidence>
<accession>A0A9P0KMF0</accession>
<dbReference type="OrthoDB" id="6773809at2759"/>
<gene>
    <name evidence="1" type="ORF">ACAOBT_LOCUS11928</name>
</gene>
<sequence length="86" mass="9691">MVRGEYKSERSRKVGYQNFGGPYKIKTVLGTDIYEIKSLDGLKGYKRFRAIVAADSLREWKGGVVDITESESEINSTDELIDLLEG</sequence>
<keyword evidence="2" id="KW-1185">Reference proteome</keyword>
<dbReference type="EMBL" id="CAKOFQ010006843">
    <property type="protein sequence ID" value="CAH1976055.1"/>
    <property type="molecule type" value="Genomic_DNA"/>
</dbReference>
<dbReference type="Proteomes" id="UP001152888">
    <property type="component" value="Unassembled WGS sequence"/>
</dbReference>
<name>A0A9P0KMF0_ACAOB</name>
<comment type="caution">
    <text evidence="1">The sequence shown here is derived from an EMBL/GenBank/DDBJ whole genome shotgun (WGS) entry which is preliminary data.</text>
</comment>
<evidence type="ECO:0000313" key="2">
    <source>
        <dbReference type="Proteomes" id="UP001152888"/>
    </source>
</evidence>
<reference evidence="1" key="1">
    <citation type="submission" date="2022-03" db="EMBL/GenBank/DDBJ databases">
        <authorList>
            <person name="Sayadi A."/>
        </authorList>
    </citation>
    <scope>NUCLEOTIDE SEQUENCE</scope>
</reference>
<proteinExistence type="predicted"/>